<keyword evidence="2" id="KW-1185">Reference proteome</keyword>
<dbReference type="EMBL" id="JAMKPW020000031">
    <property type="protein sequence ID" value="KAK8203345.1"/>
    <property type="molecule type" value="Genomic_DNA"/>
</dbReference>
<dbReference type="Proteomes" id="UP001320706">
    <property type="component" value="Unassembled WGS sequence"/>
</dbReference>
<proteinExistence type="predicted"/>
<sequence>MDAEELGSLSGQQPHPTETRTRPRHEQVAIEDVEQQVELEKKDSGAGQSPISTPSEPDDEGDEGQRTVISFRENDPDNPHNWPSRKKSYIVFIGVIMVMNSTIGSSIASGATQEISTYFHNYNQEQLVLPVSIYLVGYVLGPLAFGPLSEAYGRKWVMVGTFIVHTAFTLGTALAPTFAALIVFRFLVGIGASSPISVVGGIYADVYDNAVTRGRALTIFMTATTWGPILGPVASGFISPISWRWSFWLSLILAGITWPALLLCPESYGPVILQKRAKRMRKETGNREIYAPIELEQRDMKQLVTVVLTRPIRMICFEAIVLCSCLYLSFAYAIFYMFFQAFPIVFTGVYGFNAGEEGLTFLPIGVGAVFACGLYLWWDAFLEKAKNRNPPAKWTKKEEFRRLPLACLGGPLFVISLFWLGWTARKDIHWIVPTLAALPFGMGFLLLFMALLNYLVDAYEEFAASATAAAACSRSLFGVLLPFAAKPMYNCLGIAWACSLLGFLSLAMCAIPFVFIKYGDRIRENSKFCQELKKKKEQETARREREWGKDRRESGQVLEQQPEKMV</sequence>
<evidence type="ECO:0000313" key="1">
    <source>
        <dbReference type="EMBL" id="KAK8203345.1"/>
    </source>
</evidence>
<accession>A0ACC3S9W7</accession>
<reference evidence="1" key="1">
    <citation type="submission" date="2024-02" db="EMBL/GenBank/DDBJ databases">
        <title>Metagenome Assembled Genome of Zalaria obscura JY119.</title>
        <authorList>
            <person name="Vighnesh L."/>
            <person name="Jagadeeshwari U."/>
            <person name="Venkata Ramana C."/>
            <person name="Sasikala C."/>
        </authorList>
    </citation>
    <scope>NUCLEOTIDE SEQUENCE</scope>
    <source>
        <strain evidence="1">JY119</strain>
    </source>
</reference>
<protein>
    <submittedName>
        <fullName evidence="1">Uncharacterized protein</fullName>
    </submittedName>
</protein>
<name>A0ACC3S9W7_9PEZI</name>
<organism evidence="1 2">
    <name type="scientific">Zalaria obscura</name>
    <dbReference type="NCBI Taxonomy" id="2024903"/>
    <lineage>
        <taxon>Eukaryota</taxon>
        <taxon>Fungi</taxon>
        <taxon>Dikarya</taxon>
        <taxon>Ascomycota</taxon>
        <taxon>Pezizomycotina</taxon>
        <taxon>Dothideomycetes</taxon>
        <taxon>Dothideomycetidae</taxon>
        <taxon>Dothideales</taxon>
        <taxon>Zalariaceae</taxon>
        <taxon>Zalaria</taxon>
    </lineage>
</organism>
<evidence type="ECO:0000313" key="2">
    <source>
        <dbReference type="Proteomes" id="UP001320706"/>
    </source>
</evidence>
<gene>
    <name evidence="1" type="ORF">M8818_005323</name>
</gene>
<comment type="caution">
    <text evidence="1">The sequence shown here is derived from an EMBL/GenBank/DDBJ whole genome shotgun (WGS) entry which is preliminary data.</text>
</comment>